<dbReference type="InterPro" id="IPR002938">
    <property type="entry name" value="FAD-bd"/>
</dbReference>
<sequence>MAKTKRVEKVAIVGAGIAGLSLAHALRSSEKDLQISVFDSRESLDFTAGSGVQLNGGLSTMAKINPTVHKAILNAGVQIANLRGKNKSWSQKTPTDSLWNFSVEKIIRDKGGDAEDQLIIDNQVQWVAIMRGALQQVLADALPADDKIKVEFGKNLVGINSNGVGGGCCEFDDGTNDGNFDLIVGCDGVKSAVKEYIEKGKISADASKREGSAAAIYSGIRIAYAVKDASESEERKTSYDIQQTFADGSYIFSGSFGNGPGVAPCDCVFVISLDDRYNGPLGKRKAVTTSEEAISENSDWTQDEKKSEEKSRAQMLTQLEKANIGDEKIAQTISDASRFFNLGVYFHNPLSLSGWTKEVPSSTGALTVLCGDSAHAMPPFLGQGANQAIQDAYCLAEKIRSYNAQIESDEDEHQDLKSMLKEYERARWGVTTSITAQAAILGYLETGGRDGFYAKFRDVFFKVLVFLGVPVKVLLDAATPRLQ</sequence>
<reference evidence="7" key="1">
    <citation type="submission" date="2023-08" db="EMBL/GenBank/DDBJ databases">
        <authorList>
            <person name="Audoor S."/>
            <person name="Bilcke G."/>
        </authorList>
    </citation>
    <scope>NUCLEOTIDE SEQUENCE</scope>
</reference>
<dbReference type="AlphaFoldDB" id="A0AAD2FF91"/>
<organism evidence="7 8">
    <name type="scientific">Cylindrotheca closterium</name>
    <dbReference type="NCBI Taxonomy" id="2856"/>
    <lineage>
        <taxon>Eukaryota</taxon>
        <taxon>Sar</taxon>
        <taxon>Stramenopiles</taxon>
        <taxon>Ochrophyta</taxon>
        <taxon>Bacillariophyta</taxon>
        <taxon>Bacillariophyceae</taxon>
        <taxon>Bacillariophycidae</taxon>
        <taxon>Bacillariales</taxon>
        <taxon>Bacillariaceae</taxon>
        <taxon>Cylindrotheca</taxon>
    </lineage>
</organism>
<dbReference type="Pfam" id="PF13450">
    <property type="entry name" value="NAD_binding_8"/>
    <property type="match status" value="1"/>
</dbReference>
<comment type="caution">
    <text evidence="7">The sequence shown here is derived from an EMBL/GenBank/DDBJ whole genome shotgun (WGS) entry which is preliminary data.</text>
</comment>
<evidence type="ECO:0000256" key="5">
    <source>
        <dbReference type="SAM" id="MobiDB-lite"/>
    </source>
</evidence>
<evidence type="ECO:0000313" key="7">
    <source>
        <dbReference type="EMBL" id="CAJ1906133.1"/>
    </source>
</evidence>
<evidence type="ECO:0000256" key="4">
    <source>
        <dbReference type="SAM" id="Coils"/>
    </source>
</evidence>
<dbReference type="Gene3D" id="3.50.50.60">
    <property type="entry name" value="FAD/NAD(P)-binding domain"/>
    <property type="match status" value="1"/>
</dbReference>
<dbReference type="Proteomes" id="UP001295423">
    <property type="component" value="Unassembled WGS sequence"/>
</dbReference>
<proteinExistence type="predicted"/>
<dbReference type="PRINTS" id="PR00420">
    <property type="entry name" value="RNGMNOXGNASE"/>
</dbReference>
<evidence type="ECO:0000256" key="3">
    <source>
        <dbReference type="ARBA" id="ARBA00023002"/>
    </source>
</evidence>
<dbReference type="SUPFAM" id="SSF51905">
    <property type="entry name" value="FAD/NAD(P)-binding domain"/>
    <property type="match status" value="1"/>
</dbReference>
<dbReference type="GO" id="GO:0016491">
    <property type="term" value="F:oxidoreductase activity"/>
    <property type="evidence" value="ECO:0007669"/>
    <property type="project" value="UniProtKB-KW"/>
</dbReference>
<protein>
    <recommendedName>
        <fullName evidence="6">FAD-binding domain-containing protein</fullName>
    </recommendedName>
</protein>
<dbReference type="Pfam" id="PF01494">
    <property type="entry name" value="FAD_binding_3"/>
    <property type="match status" value="1"/>
</dbReference>
<feature type="compositionally biased region" description="Polar residues" evidence="5">
    <location>
        <begin position="287"/>
        <end position="300"/>
    </location>
</feature>
<name>A0AAD2FF91_9STRA</name>
<feature type="region of interest" description="Disordered" evidence="5">
    <location>
        <begin position="285"/>
        <end position="308"/>
    </location>
</feature>
<feature type="domain" description="FAD-binding" evidence="6">
    <location>
        <begin position="369"/>
        <end position="400"/>
    </location>
</feature>
<dbReference type="InterPro" id="IPR051104">
    <property type="entry name" value="FAD_monoxygenase"/>
</dbReference>
<feature type="coiled-coil region" evidence="4">
    <location>
        <begin position="399"/>
        <end position="426"/>
    </location>
</feature>
<dbReference type="GO" id="GO:0044550">
    <property type="term" value="P:secondary metabolite biosynthetic process"/>
    <property type="evidence" value="ECO:0007669"/>
    <property type="project" value="TreeGrafter"/>
</dbReference>
<evidence type="ECO:0000256" key="1">
    <source>
        <dbReference type="ARBA" id="ARBA00022630"/>
    </source>
</evidence>
<evidence type="ECO:0000259" key="6">
    <source>
        <dbReference type="Pfam" id="PF01494"/>
    </source>
</evidence>
<dbReference type="GO" id="GO:0071949">
    <property type="term" value="F:FAD binding"/>
    <property type="evidence" value="ECO:0007669"/>
    <property type="project" value="InterPro"/>
</dbReference>
<accession>A0AAD2FF91</accession>
<keyword evidence="8" id="KW-1185">Reference proteome</keyword>
<evidence type="ECO:0000313" key="8">
    <source>
        <dbReference type="Proteomes" id="UP001295423"/>
    </source>
</evidence>
<evidence type="ECO:0000256" key="2">
    <source>
        <dbReference type="ARBA" id="ARBA00022827"/>
    </source>
</evidence>
<keyword evidence="1" id="KW-0285">Flavoprotein</keyword>
<keyword evidence="4" id="KW-0175">Coiled coil</keyword>
<keyword evidence="3" id="KW-0560">Oxidoreductase</keyword>
<dbReference type="EMBL" id="CAKOGP040000001">
    <property type="protein sequence ID" value="CAJ1906133.1"/>
    <property type="molecule type" value="Genomic_DNA"/>
</dbReference>
<keyword evidence="2" id="KW-0274">FAD</keyword>
<dbReference type="InterPro" id="IPR036188">
    <property type="entry name" value="FAD/NAD-bd_sf"/>
</dbReference>
<dbReference type="PANTHER" id="PTHR46720">
    <property type="entry name" value="HYDROXYLASE, PUTATIVE (AFU_ORTHOLOGUE AFUA_3G01460)-RELATED"/>
    <property type="match status" value="1"/>
</dbReference>
<dbReference type="PANTHER" id="PTHR46720:SF3">
    <property type="entry name" value="FAD-BINDING DOMAIN-CONTAINING PROTEIN-RELATED"/>
    <property type="match status" value="1"/>
</dbReference>
<gene>
    <name evidence="7" type="ORF">CYCCA115_LOCUS449</name>
</gene>